<dbReference type="EC" id="6.2.1.26" evidence="5"/>
<dbReference type="HAMAP" id="MF_00731">
    <property type="entry name" value="MenE"/>
    <property type="match status" value="1"/>
</dbReference>
<comment type="similarity">
    <text evidence="5">Belongs to the ATP-dependent AMP-binding enzyme family. MenE subfamily.</text>
</comment>
<dbReference type="GO" id="GO:0008756">
    <property type="term" value="F:o-succinylbenzoate-CoA ligase activity"/>
    <property type="evidence" value="ECO:0007669"/>
    <property type="project" value="UniProtKB-EC"/>
</dbReference>
<feature type="domain" description="AMP-binding enzyme C-terminal" evidence="7">
    <location>
        <begin position="433"/>
        <end position="509"/>
    </location>
</feature>
<evidence type="ECO:0000256" key="4">
    <source>
        <dbReference type="ARBA" id="ARBA00022840"/>
    </source>
</evidence>
<dbReference type="SUPFAM" id="SSF56801">
    <property type="entry name" value="Acetyl-CoA synthetase-like"/>
    <property type="match status" value="1"/>
</dbReference>
<comment type="pathway">
    <text evidence="5">Quinol/quinone metabolism; 1,4-dihydroxy-2-naphthoate biosynthesis; 1,4-dihydroxy-2-naphthoate from chorismate: step 5/7.</text>
</comment>
<dbReference type="Proteomes" id="UP001333102">
    <property type="component" value="Chromosome"/>
</dbReference>
<dbReference type="InterPro" id="IPR045851">
    <property type="entry name" value="AMP-bd_C_sf"/>
</dbReference>
<dbReference type="PANTHER" id="PTHR43201">
    <property type="entry name" value="ACYL-COA SYNTHETASE"/>
    <property type="match status" value="1"/>
</dbReference>
<keyword evidence="3 5" id="KW-0547">Nucleotide-binding</keyword>
<feature type="domain" description="AMP-dependent synthetase/ligase" evidence="6">
    <location>
        <begin position="11"/>
        <end position="380"/>
    </location>
</feature>
<comment type="catalytic activity">
    <reaction evidence="5">
        <text>2-succinylbenzoate + ATP + CoA = 2-succinylbenzoyl-CoA + AMP + diphosphate</text>
        <dbReference type="Rhea" id="RHEA:17009"/>
        <dbReference type="ChEBI" id="CHEBI:18325"/>
        <dbReference type="ChEBI" id="CHEBI:30616"/>
        <dbReference type="ChEBI" id="CHEBI:33019"/>
        <dbReference type="ChEBI" id="CHEBI:57287"/>
        <dbReference type="ChEBI" id="CHEBI:57364"/>
        <dbReference type="ChEBI" id="CHEBI:456215"/>
        <dbReference type="EC" id="6.2.1.26"/>
    </reaction>
</comment>
<dbReference type="NCBIfam" id="TIGR01923">
    <property type="entry name" value="menE"/>
    <property type="match status" value="1"/>
</dbReference>
<dbReference type="RefSeq" id="WP_324668929.1">
    <property type="nucleotide sequence ID" value="NZ_CP141614.1"/>
</dbReference>
<proteinExistence type="inferred from homology"/>
<evidence type="ECO:0000256" key="2">
    <source>
        <dbReference type="ARBA" id="ARBA00022598"/>
    </source>
</evidence>
<dbReference type="Gene3D" id="3.30.300.30">
    <property type="match status" value="1"/>
</dbReference>
<reference evidence="9" key="1">
    <citation type="submission" date="2023-12" db="EMBL/GenBank/DDBJ databases">
        <title>Novel isolates from deep terrestrial aquifers shed light on the physiology and ecology of the class Limnochordia.</title>
        <authorList>
            <person name="Karnachuk O.V."/>
            <person name="Lukina A.P."/>
            <person name="Avakyan M.R."/>
            <person name="Kadnikov V."/>
            <person name="Begmatov S."/>
            <person name="Beletsky A.V."/>
            <person name="Mardanov A.V."/>
            <person name="Ravin N.V."/>
        </authorList>
    </citation>
    <scope>NUCLEOTIDE SEQUENCE [LARGE SCALE GENOMIC DNA]</scope>
    <source>
        <strain evidence="9">LN</strain>
    </source>
</reference>
<organism evidence="8 9">
    <name type="scientific">Geochorda subterranea</name>
    <dbReference type="NCBI Taxonomy" id="3109564"/>
    <lineage>
        <taxon>Bacteria</taxon>
        <taxon>Bacillati</taxon>
        <taxon>Bacillota</taxon>
        <taxon>Limnochordia</taxon>
        <taxon>Limnochordales</taxon>
        <taxon>Geochordaceae</taxon>
        <taxon>Geochorda</taxon>
    </lineage>
</organism>
<dbReference type="PANTHER" id="PTHR43201:SF32">
    <property type="entry name" value="2-SUCCINYLBENZOATE--COA LIGASE, CHLOROPLASTIC_PEROXISOMAL"/>
    <property type="match status" value="1"/>
</dbReference>
<dbReference type="Pfam" id="PF00501">
    <property type="entry name" value="AMP-binding"/>
    <property type="match status" value="1"/>
</dbReference>
<dbReference type="EMBL" id="CP141614">
    <property type="protein sequence ID" value="WRP14578.1"/>
    <property type="molecule type" value="Genomic_DNA"/>
</dbReference>
<evidence type="ECO:0000256" key="3">
    <source>
        <dbReference type="ARBA" id="ARBA00022741"/>
    </source>
</evidence>
<dbReference type="InterPro" id="IPR020845">
    <property type="entry name" value="AMP-binding_CS"/>
</dbReference>
<keyword evidence="4 5" id="KW-0067">ATP-binding</keyword>
<gene>
    <name evidence="5 8" type="primary">menE</name>
    <name evidence="8" type="ORF">VLY81_14375</name>
</gene>
<dbReference type="Pfam" id="PF13193">
    <property type="entry name" value="AMP-binding_C"/>
    <property type="match status" value="1"/>
</dbReference>
<dbReference type="PROSITE" id="PS00455">
    <property type="entry name" value="AMP_BINDING"/>
    <property type="match status" value="1"/>
</dbReference>
<comment type="pathway">
    <text evidence="5">Quinol/quinone metabolism; menaquinone biosynthesis.</text>
</comment>
<keyword evidence="2 5" id="KW-0436">Ligase</keyword>
<evidence type="ECO:0000259" key="7">
    <source>
        <dbReference type="Pfam" id="PF13193"/>
    </source>
</evidence>
<protein>
    <recommendedName>
        <fullName evidence="5">2-succinylbenzoate--CoA ligase</fullName>
        <ecNumber evidence="5">6.2.1.26</ecNumber>
    </recommendedName>
    <alternativeName>
        <fullName evidence="5">o-succinylbenzoyl-CoA synthetase</fullName>
        <shortName evidence="5">OSB-CoA synthetase</shortName>
    </alternativeName>
</protein>
<evidence type="ECO:0000256" key="1">
    <source>
        <dbReference type="ARBA" id="ARBA00022428"/>
    </source>
</evidence>
<evidence type="ECO:0000313" key="8">
    <source>
        <dbReference type="EMBL" id="WRP14578.1"/>
    </source>
</evidence>
<accession>A0ABZ1BQ35</accession>
<name>A0ABZ1BQ35_9FIRM</name>
<dbReference type="InterPro" id="IPR025110">
    <property type="entry name" value="AMP-bd_C"/>
</dbReference>
<sequence>MVAVRLADWLARRAASDGPRLAVVAGDARWSFAELDRRASATARRLVALGVRPGDRVALLLPNGPEWAELVFGVGRAGGVLVPLNVRLAPAELAWQVGQVAPRLLLHSSATERLARSALEAVPGAGRDASAGADGSDGASRKVPGVQAVMALSVEELATVPEGPGTGEPRPVALEEPHSILFTSGTTGRPKAVVLTYGNLWWSAVGSALNLGVHRDDRWLANLPLFHVGGLSILVRSVIYGTAAVVHERFDPEAANRAVDEEGVTLLSLVATTLARMLEARGERRFPPSLRTALVGGGPTPPVLLERARRLGMPVAPTYGLTEAASQVTTLAPWEAARKPGSSGRPLLPTEVRIDRDGRPAAPGEIGEILVRGPTVSPGWLAGPQGPLSPLVDADGWLHTGDLGHLDDEGYLYVVDRRDDLIVSGGENVYPAEVEAALLSHPAVEEAGVVGVPDPLWGQVPVAMVRLKPGQDVSPEALVAHCEARLARYKRPRVVRIVEEPLPRNAAGKLQRHRLRERWDVLRTAG</sequence>
<evidence type="ECO:0000313" key="9">
    <source>
        <dbReference type="Proteomes" id="UP001333102"/>
    </source>
</evidence>
<dbReference type="Gene3D" id="3.40.50.12780">
    <property type="entry name" value="N-terminal domain of ligase-like"/>
    <property type="match status" value="1"/>
</dbReference>
<keyword evidence="9" id="KW-1185">Reference proteome</keyword>
<dbReference type="InterPro" id="IPR000873">
    <property type="entry name" value="AMP-dep_synth/lig_dom"/>
</dbReference>
<dbReference type="InterPro" id="IPR010192">
    <property type="entry name" value="MenE"/>
</dbReference>
<comment type="function">
    <text evidence="5">Converts 2-succinylbenzoate (OSB) to 2-succinylbenzoyl-CoA (OSB-CoA).</text>
</comment>
<evidence type="ECO:0000256" key="5">
    <source>
        <dbReference type="HAMAP-Rule" id="MF_00731"/>
    </source>
</evidence>
<keyword evidence="1 5" id="KW-0474">Menaquinone biosynthesis</keyword>
<evidence type="ECO:0000259" key="6">
    <source>
        <dbReference type="Pfam" id="PF00501"/>
    </source>
</evidence>
<dbReference type="InterPro" id="IPR042099">
    <property type="entry name" value="ANL_N_sf"/>
</dbReference>